<dbReference type="SUPFAM" id="SSF51126">
    <property type="entry name" value="Pectin lyase-like"/>
    <property type="match status" value="1"/>
</dbReference>
<evidence type="ECO:0000256" key="1">
    <source>
        <dbReference type="ARBA" id="ARBA00005184"/>
    </source>
</evidence>
<feature type="signal peptide" evidence="9">
    <location>
        <begin position="1"/>
        <end position="20"/>
    </location>
</feature>
<evidence type="ECO:0000256" key="8">
    <source>
        <dbReference type="ARBA" id="ARBA00057335"/>
    </source>
</evidence>
<comment type="function">
    <text evidence="8">Acts in the modification of cell walls via demethylesterification of cell wall pectin.</text>
</comment>
<dbReference type="InterPro" id="IPR011050">
    <property type="entry name" value="Pectin_lyase_fold/virulence"/>
</dbReference>
<dbReference type="Pfam" id="PF01095">
    <property type="entry name" value="Pectinesterase"/>
    <property type="match status" value="2"/>
</dbReference>
<gene>
    <name evidence="11" type="ORF">GSMUA_10370.1</name>
</gene>
<keyword evidence="9" id="KW-0732">Signal</keyword>
<evidence type="ECO:0000259" key="10">
    <source>
        <dbReference type="Pfam" id="PF01095"/>
    </source>
</evidence>
<comment type="pathway">
    <text evidence="1">Glycan metabolism; pectin degradation; 2-dehydro-3-deoxy-D-gluconate from pectin: step 1/5.</text>
</comment>
<dbReference type="GO" id="GO:0030599">
    <property type="term" value="F:pectinesterase activity"/>
    <property type="evidence" value="ECO:0007669"/>
    <property type="project" value="UniProtKB-EC"/>
</dbReference>
<reference evidence="11" key="1">
    <citation type="submission" date="2021-03" db="EMBL/GenBank/DDBJ databases">
        <authorList>
            <consortium name="Genoscope - CEA"/>
            <person name="William W."/>
        </authorList>
    </citation>
    <scope>NUCLEOTIDE SEQUENCE</scope>
    <source>
        <strain evidence="11">Doubled-haploid Pahang</strain>
    </source>
</reference>
<evidence type="ECO:0000256" key="7">
    <source>
        <dbReference type="ARBA" id="ARBA00047928"/>
    </source>
</evidence>
<protein>
    <recommendedName>
        <fullName evidence="3">pectinesterase</fullName>
        <ecNumber evidence="3">3.1.1.11</ecNumber>
    </recommendedName>
</protein>
<feature type="chain" id="PRO_5034962877" description="pectinesterase" evidence="9">
    <location>
        <begin position="21"/>
        <end position="354"/>
    </location>
</feature>
<evidence type="ECO:0000256" key="2">
    <source>
        <dbReference type="ARBA" id="ARBA00008891"/>
    </source>
</evidence>
<feature type="domain" description="Pectinesterase catalytic" evidence="10">
    <location>
        <begin position="150"/>
        <end position="322"/>
    </location>
</feature>
<evidence type="ECO:0000313" key="11">
    <source>
        <dbReference type="EMBL" id="CAG1864591.1"/>
    </source>
</evidence>
<accession>A0A8D7BC02</accession>
<dbReference type="UniPathway" id="UPA00545">
    <property type="reaction ID" value="UER00823"/>
</dbReference>
<keyword evidence="4" id="KW-0378">Hydrolase</keyword>
<proteinExistence type="inferred from homology"/>
<organism evidence="11">
    <name type="scientific">Musa acuminata subsp. malaccensis</name>
    <name type="common">Wild banana</name>
    <name type="synonym">Musa malaccensis</name>
    <dbReference type="NCBI Taxonomy" id="214687"/>
    <lineage>
        <taxon>Eukaryota</taxon>
        <taxon>Viridiplantae</taxon>
        <taxon>Streptophyta</taxon>
        <taxon>Embryophyta</taxon>
        <taxon>Tracheophyta</taxon>
        <taxon>Spermatophyta</taxon>
        <taxon>Magnoliopsida</taxon>
        <taxon>Liliopsida</taxon>
        <taxon>Zingiberales</taxon>
        <taxon>Musaceae</taxon>
        <taxon>Musa</taxon>
    </lineage>
</organism>
<dbReference type="InterPro" id="IPR000070">
    <property type="entry name" value="Pectinesterase_cat"/>
</dbReference>
<evidence type="ECO:0000256" key="6">
    <source>
        <dbReference type="ARBA" id="ARBA00023180"/>
    </source>
</evidence>
<dbReference type="AlphaFoldDB" id="A0A8D7BC02"/>
<dbReference type="Gene3D" id="2.160.20.10">
    <property type="entry name" value="Single-stranded right-handed beta-helix, Pectin lyase-like"/>
    <property type="match status" value="1"/>
</dbReference>
<evidence type="ECO:0000256" key="3">
    <source>
        <dbReference type="ARBA" id="ARBA00013229"/>
    </source>
</evidence>
<dbReference type="InterPro" id="IPR012334">
    <property type="entry name" value="Pectin_lyas_fold"/>
</dbReference>
<evidence type="ECO:0000256" key="4">
    <source>
        <dbReference type="ARBA" id="ARBA00022801"/>
    </source>
</evidence>
<dbReference type="EMBL" id="HG996475">
    <property type="protein sequence ID" value="CAG1864591.1"/>
    <property type="molecule type" value="Genomic_DNA"/>
</dbReference>
<evidence type="ECO:0000256" key="5">
    <source>
        <dbReference type="ARBA" id="ARBA00023085"/>
    </source>
</evidence>
<dbReference type="PANTHER" id="PTHR31321">
    <property type="entry name" value="ACYL-COA THIOESTER HYDROLASE YBHC-RELATED"/>
    <property type="match status" value="1"/>
</dbReference>
<dbReference type="GO" id="GO:0042545">
    <property type="term" value="P:cell wall modification"/>
    <property type="evidence" value="ECO:0007669"/>
    <property type="project" value="InterPro"/>
</dbReference>
<feature type="domain" description="Pectinesterase catalytic" evidence="10">
    <location>
        <begin position="35"/>
        <end position="133"/>
    </location>
</feature>
<dbReference type="EC" id="3.1.1.11" evidence="3"/>
<sequence>MKWSLLLFFVLLLFFFLVFSSTSKLSGAASIVRTIVVDPNHKGDFTSIQEAIDSIPNNNTHWIKIHVAAGVYREKVNLSQSKRYVFLEGEGAHRTSIEWGDHSPDRRGHGGKATATFTSSASSFVAAGIAFKEGDSIMQIKSSLIRMFLLQNTYDGSVNIRQALAAAISGDKSSFYNCSFIGFQDTLFDRKGRHYFKDCYIEGVMDFIFGNGQSIYEGCTISLIQSAMKPGFVTAQGRGSPKDPGGFVFKSCNVTGFQETYLGRAWGAYSRVIFYRTFMSGIIIPQGWYAWNAIGHEGNITYAESECVGPGSNHSRRVEWERKLSNIELRYFIHMTYIDREGWLNEQPKSSWSY</sequence>
<comment type="catalytic activity">
    <reaction evidence="7">
        <text>[(1-&gt;4)-alpha-D-galacturonosyl methyl ester](n) + n H2O = [(1-&gt;4)-alpha-D-galacturonosyl](n) + n methanol + n H(+)</text>
        <dbReference type="Rhea" id="RHEA:22380"/>
        <dbReference type="Rhea" id="RHEA-COMP:14570"/>
        <dbReference type="Rhea" id="RHEA-COMP:14573"/>
        <dbReference type="ChEBI" id="CHEBI:15377"/>
        <dbReference type="ChEBI" id="CHEBI:15378"/>
        <dbReference type="ChEBI" id="CHEBI:17790"/>
        <dbReference type="ChEBI" id="CHEBI:140522"/>
        <dbReference type="ChEBI" id="CHEBI:140523"/>
        <dbReference type="EC" id="3.1.1.11"/>
    </reaction>
</comment>
<comment type="similarity">
    <text evidence="2">Belongs to the pectinesterase family.</text>
</comment>
<keyword evidence="6" id="KW-0325">Glycoprotein</keyword>
<dbReference type="FunFam" id="2.160.20.10:FF:000013">
    <property type="entry name" value="Pectinesterase"/>
    <property type="match status" value="1"/>
</dbReference>
<evidence type="ECO:0000256" key="9">
    <source>
        <dbReference type="SAM" id="SignalP"/>
    </source>
</evidence>
<name>A0A8D7BC02_MUSAM</name>
<dbReference type="PANTHER" id="PTHR31321:SF134">
    <property type="entry name" value="PECTINESTERASE"/>
    <property type="match status" value="1"/>
</dbReference>
<keyword evidence="5" id="KW-0063">Aspartyl esterase</keyword>
<dbReference type="GO" id="GO:0045490">
    <property type="term" value="P:pectin catabolic process"/>
    <property type="evidence" value="ECO:0007669"/>
    <property type="project" value="UniProtKB-UniPathway"/>
</dbReference>